<reference evidence="4" key="3">
    <citation type="submission" date="2018-08" db="UniProtKB">
        <authorList>
            <consortium name="EnsemblPlants"/>
        </authorList>
    </citation>
    <scope>IDENTIFICATION</scope>
    <source>
        <strain evidence="4">cv. Bd21</strain>
    </source>
</reference>
<dbReference type="AlphaFoldDB" id="A0A0Q3FCM3"/>
<proteinExistence type="predicted"/>
<reference evidence="3" key="2">
    <citation type="submission" date="2017-06" db="EMBL/GenBank/DDBJ databases">
        <title>WGS assembly of Brachypodium distachyon.</title>
        <authorList>
            <consortium name="The International Brachypodium Initiative"/>
            <person name="Lucas S."/>
            <person name="Harmon-Smith M."/>
            <person name="Lail K."/>
            <person name="Tice H."/>
            <person name="Grimwood J."/>
            <person name="Bruce D."/>
            <person name="Barry K."/>
            <person name="Shu S."/>
            <person name="Lindquist E."/>
            <person name="Wang M."/>
            <person name="Pitluck S."/>
            <person name="Vogel J.P."/>
            <person name="Garvin D.F."/>
            <person name="Mockler T.C."/>
            <person name="Schmutz J."/>
            <person name="Rokhsar D."/>
            <person name="Bevan M.W."/>
        </authorList>
    </citation>
    <scope>NUCLEOTIDE SEQUENCE</scope>
    <source>
        <strain evidence="3">Bd21</strain>
    </source>
</reference>
<feature type="compositionally biased region" description="Pro residues" evidence="1">
    <location>
        <begin position="63"/>
        <end position="73"/>
    </location>
</feature>
<sequence length="96" mass="10260">MTKFKPLAVLVILAALSVSDLPVGVHGRPPVTAPPTPKPAPRRSSAKPIRPPPPVGKEHTVRSPPPPPPPPSTPYQWRGEQPQFPSPPPLPCNNKI</sequence>
<feature type="region of interest" description="Disordered" evidence="1">
    <location>
        <begin position="21"/>
        <end position="96"/>
    </location>
</feature>
<feature type="compositionally biased region" description="Pro residues" evidence="1">
    <location>
        <begin position="84"/>
        <end position="96"/>
    </location>
</feature>
<evidence type="ECO:0000256" key="1">
    <source>
        <dbReference type="SAM" id="MobiDB-lite"/>
    </source>
</evidence>
<feature type="chain" id="PRO_5035999528" evidence="2">
    <location>
        <begin position="28"/>
        <end position="96"/>
    </location>
</feature>
<reference evidence="3 4" key="1">
    <citation type="journal article" date="2010" name="Nature">
        <title>Genome sequencing and analysis of the model grass Brachypodium distachyon.</title>
        <authorList>
            <consortium name="International Brachypodium Initiative"/>
        </authorList>
    </citation>
    <scope>NUCLEOTIDE SEQUENCE [LARGE SCALE GENOMIC DNA]</scope>
    <source>
        <strain evidence="3 4">Bd21</strain>
    </source>
</reference>
<dbReference type="InParanoid" id="A0A0Q3FCM3"/>
<dbReference type="Proteomes" id="UP000008810">
    <property type="component" value="Chromosome 3"/>
</dbReference>
<evidence type="ECO:0000313" key="3">
    <source>
        <dbReference type="EMBL" id="KQJ97431.1"/>
    </source>
</evidence>
<keyword evidence="2" id="KW-0732">Signal</keyword>
<gene>
    <name evidence="3" type="ORF">BRADI_3g30723v3</name>
</gene>
<accession>A0A0Q3FCM3</accession>
<evidence type="ECO:0000313" key="5">
    <source>
        <dbReference type="Proteomes" id="UP000008810"/>
    </source>
</evidence>
<feature type="signal peptide" evidence="2">
    <location>
        <begin position="1"/>
        <end position="27"/>
    </location>
</feature>
<evidence type="ECO:0000256" key="2">
    <source>
        <dbReference type="SAM" id="SignalP"/>
    </source>
</evidence>
<organism evidence="3">
    <name type="scientific">Brachypodium distachyon</name>
    <name type="common">Purple false brome</name>
    <name type="synonym">Trachynia distachya</name>
    <dbReference type="NCBI Taxonomy" id="15368"/>
    <lineage>
        <taxon>Eukaryota</taxon>
        <taxon>Viridiplantae</taxon>
        <taxon>Streptophyta</taxon>
        <taxon>Embryophyta</taxon>
        <taxon>Tracheophyta</taxon>
        <taxon>Spermatophyta</taxon>
        <taxon>Magnoliopsida</taxon>
        <taxon>Liliopsida</taxon>
        <taxon>Poales</taxon>
        <taxon>Poaceae</taxon>
        <taxon>BOP clade</taxon>
        <taxon>Pooideae</taxon>
        <taxon>Stipodae</taxon>
        <taxon>Brachypodieae</taxon>
        <taxon>Brachypodium</taxon>
    </lineage>
</organism>
<dbReference type="Gramene" id="KQJ97431">
    <property type="protein sequence ID" value="KQJ97431"/>
    <property type="gene ID" value="BRADI_3g30723v3"/>
</dbReference>
<dbReference type="EnsemblPlants" id="KQJ97431">
    <property type="protein sequence ID" value="KQJ97431"/>
    <property type="gene ID" value="BRADI_3g30723v3"/>
</dbReference>
<keyword evidence="5" id="KW-1185">Reference proteome</keyword>
<dbReference type="EMBL" id="CM000882">
    <property type="protein sequence ID" value="KQJ97431.1"/>
    <property type="molecule type" value="Genomic_DNA"/>
</dbReference>
<protein>
    <submittedName>
        <fullName evidence="3 4">Uncharacterized protein</fullName>
    </submittedName>
</protein>
<evidence type="ECO:0000313" key="4">
    <source>
        <dbReference type="EnsemblPlants" id="KQJ97431"/>
    </source>
</evidence>
<name>A0A0Q3FCM3_BRADI</name>